<feature type="domain" description="Nitroreductase" evidence="1">
    <location>
        <begin position="63"/>
        <end position="145"/>
    </location>
</feature>
<dbReference type="Gene3D" id="3.40.109.10">
    <property type="entry name" value="NADH Oxidase"/>
    <property type="match status" value="1"/>
</dbReference>
<dbReference type="Pfam" id="PF00881">
    <property type="entry name" value="Nitroreductase"/>
    <property type="match status" value="2"/>
</dbReference>
<dbReference type="EMBL" id="JAUDCG010000008">
    <property type="protein sequence ID" value="MDM8156527.1"/>
    <property type="molecule type" value="Genomic_DNA"/>
</dbReference>
<name>A0ABT7UA70_9FIRM</name>
<evidence type="ECO:0000259" key="1">
    <source>
        <dbReference type="Pfam" id="PF00881"/>
    </source>
</evidence>
<dbReference type="CDD" id="cd02150">
    <property type="entry name" value="nitroreductase"/>
    <property type="match status" value="1"/>
</dbReference>
<evidence type="ECO:0000313" key="3">
    <source>
        <dbReference type="Proteomes" id="UP001529340"/>
    </source>
</evidence>
<dbReference type="InterPro" id="IPR000415">
    <property type="entry name" value="Nitroreductase-like"/>
</dbReference>
<comment type="caution">
    <text evidence="2">The sequence shown here is derived from an EMBL/GenBank/DDBJ whole genome shotgun (WGS) entry which is preliminary data.</text>
</comment>
<keyword evidence="3" id="KW-1185">Reference proteome</keyword>
<dbReference type="SUPFAM" id="SSF55469">
    <property type="entry name" value="FMN-dependent nitroreductase-like"/>
    <property type="match status" value="1"/>
</dbReference>
<reference evidence="3" key="1">
    <citation type="submission" date="2023-06" db="EMBL/GenBank/DDBJ databases">
        <title>Identification and characterization of horizontal gene transfer across gut microbiota members of farm animals based on homology search.</title>
        <authorList>
            <person name="Zeman M."/>
            <person name="Kubasova T."/>
            <person name="Jahodarova E."/>
            <person name="Nykrynova M."/>
            <person name="Rychlik I."/>
        </authorList>
    </citation>
    <scope>NUCLEOTIDE SEQUENCE [LARGE SCALE GENOMIC DNA]</scope>
    <source>
        <strain evidence="3">ET39</strain>
    </source>
</reference>
<evidence type="ECO:0000313" key="2">
    <source>
        <dbReference type="EMBL" id="MDM8156527.1"/>
    </source>
</evidence>
<protein>
    <submittedName>
        <fullName evidence="2">Nitroreductase family protein</fullName>
    </submittedName>
</protein>
<reference evidence="2 3" key="2">
    <citation type="submission" date="2023-06" db="EMBL/GenBank/DDBJ databases">
        <title>Identification and characterization of horizontal gene transfer across gut microbiota members of farm animals based on homology search.</title>
        <authorList>
            <person name="Schwarzerova J."/>
            <person name="Nykrynova M."/>
            <person name="Jureckova K."/>
            <person name="Cejkova D."/>
            <person name="Rychlik I."/>
        </authorList>
    </citation>
    <scope>NUCLEOTIDE SEQUENCE [LARGE SCALE GENOMIC DNA]</scope>
    <source>
        <strain evidence="2 3">ET39</strain>
    </source>
</reference>
<dbReference type="InterPro" id="IPR029479">
    <property type="entry name" value="Nitroreductase"/>
</dbReference>
<dbReference type="PANTHER" id="PTHR23026">
    <property type="entry name" value="NADPH NITROREDUCTASE"/>
    <property type="match status" value="1"/>
</dbReference>
<dbReference type="PANTHER" id="PTHR23026:SF123">
    <property type="entry name" value="NAD(P)H NITROREDUCTASE RV3131-RELATED"/>
    <property type="match status" value="1"/>
</dbReference>
<dbReference type="RefSeq" id="WP_289606998.1">
    <property type="nucleotide sequence ID" value="NZ_JAUDCG010000008.1"/>
</dbReference>
<feature type="domain" description="Nitroreductase" evidence="1">
    <location>
        <begin position="6"/>
        <end position="57"/>
    </location>
</feature>
<organism evidence="2 3">
    <name type="scientific">Amedibacillus dolichus</name>
    <dbReference type="NCBI Taxonomy" id="31971"/>
    <lineage>
        <taxon>Bacteria</taxon>
        <taxon>Bacillati</taxon>
        <taxon>Bacillota</taxon>
        <taxon>Erysipelotrichia</taxon>
        <taxon>Erysipelotrichales</taxon>
        <taxon>Erysipelotrichaceae</taxon>
        <taxon>Amedibacillus</taxon>
    </lineage>
</organism>
<sequence length="164" mass="18762">MNALFTRTSVRAYQNDALKPEEIRRILQAGFCAPSARNARPWYFIVIQEKEKLAQLSRFSPYASFLKEAAMGILVCGDRSRNPSLDYCEQDCAAATQNMMVEANDLGIGSCWLGGYPNEERVLFLKKALQVEEPLIPLWMIAFGHPKEQPSVKDKWEEDRIRFV</sequence>
<accession>A0ABT7UA70</accession>
<proteinExistence type="predicted"/>
<dbReference type="InterPro" id="IPR050627">
    <property type="entry name" value="Nitroreductase/BluB"/>
</dbReference>
<gene>
    <name evidence="2" type="ORF">QUV96_02615</name>
</gene>
<dbReference type="Proteomes" id="UP001529340">
    <property type="component" value="Unassembled WGS sequence"/>
</dbReference>